<evidence type="ECO:0000313" key="2">
    <source>
        <dbReference type="EMBL" id="GEM08389.1"/>
    </source>
</evidence>
<dbReference type="InterPro" id="IPR000719">
    <property type="entry name" value="Prot_kinase_dom"/>
</dbReference>
<proteinExistence type="predicted"/>
<dbReference type="SUPFAM" id="SSF56112">
    <property type="entry name" value="Protein kinase-like (PK-like)"/>
    <property type="match status" value="1"/>
</dbReference>
<dbReference type="PROSITE" id="PS50011">
    <property type="entry name" value="PROTEIN_KINASE_DOM"/>
    <property type="match status" value="1"/>
</dbReference>
<gene>
    <name evidence="2" type="ORF">Rt10032_c05g2406</name>
</gene>
<feature type="domain" description="Protein kinase" evidence="1">
    <location>
        <begin position="1"/>
        <end position="149"/>
    </location>
</feature>
<dbReference type="InterPro" id="IPR011009">
    <property type="entry name" value="Kinase-like_dom_sf"/>
</dbReference>
<comment type="caution">
    <text evidence="2">The sequence shown here is derived from an EMBL/GenBank/DDBJ whole genome shotgun (WGS) entry which is preliminary data.</text>
</comment>
<dbReference type="GO" id="GO:0005524">
    <property type="term" value="F:ATP binding"/>
    <property type="evidence" value="ECO:0007669"/>
    <property type="project" value="InterPro"/>
</dbReference>
<dbReference type="OrthoDB" id="2521236at2759"/>
<dbReference type="Proteomes" id="UP000321518">
    <property type="component" value="Unassembled WGS sequence"/>
</dbReference>
<accession>A0A511KDB9</accession>
<dbReference type="GO" id="GO:0004672">
    <property type="term" value="F:protein kinase activity"/>
    <property type="evidence" value="ECO:0007669"/>
    <property type="project" value="InterPro"/>
</dbReference>
<dbReference type="PROSITE" id="PS00109">
    <property type="entry name" value="PROTEIN_KINASE_TYR"/>
    <property type="match status" value="1"/>
</dbReference>
<reference evidence="2 3" key="1">
    <citation type="submission" date="2019-07" db="EMBL/GenBank/DDBJ databases">
        <title>Rhodotorula toruloides NBRC10032 genome sequencing.</title>
        <authorList>
            <person name="Shida Y."/>
            <person name="Takaku H."/>
            <person name="Ogasawara W."/>
            <person name="Mori K."/>
        </authorList>
    </citation>
    <scope>NUCLEOTIDE SEQUENCE [LARGE SCALE GENOMIC DNA]</scope>
    <source>
        <strain evidence="2 3">NBRC10032</strain>
    </source>
</reference>
<evidence type="ECO:0000259" key="1">
    <source>
        <dbReference type="PROSITE" id="PS50011"/>
    </source>
</evidence>
<sequence length="149" mass="16536">MERYLRREAYFGRNLRAYDDDIVVIEWSFERSDGRLFAVLRDGGEAPKVWTDVSLEKRLSLFVSLLRLHQKAGILHGDIAPRNCVLAPPSPGPSLGPARWIDLSKATADHKCRDRGCTELKWAAVEMGLVAAEEAGDIAAIASSEGLTW</sequence>
<protein>
    <recommendedName>
        <fullName evidence="1">Protein kinase domain-containing protein</fullName>
    </recommendedName>
</protein>
<dbReference type="AlphaFoldDB" id="A0A511KDB9"/>
<evidence type="ECO:0000313" key="3">
    <source>
        <dbReference type="Proteomes" id="UP000321518"/>
    </source>
</evidence>
<dbReference type="EMBL" id="BJWK01000005">
    <property type="protein sequence ID" value="GEM08389.1"/>
    <property type="molecule type" value="Genomic_DNA"/>
</dbReference>
<dbReference type="InterPro" id="IPR008266">
    <property type="entry name" value="Tyr_kinase_AS"/>
</dbReference>
<organism evidence="2 3">
    <name type="scientific">Rhodotorula toruloides</name>
    <name type="common">Yeast</name>
    <name type="synonym">Rhodosporidium toruloides</name>
    <dbReference type="NCBI Taxonomy" id="5286"/>
    <lineage>
        <taxon>Eukaryota</taxon>
        <taxon>Fungi</taxon>
        <taxon>Dikarya</taxon>
        <taxon>Basidiomycota</taxon>
        <taxon>Pucciniomycotina</taxon>
        <taxon>Microbotryomycetes</taxon>
        <taxon>Sporidiobolales</taxon>
        <taxon>Sporidiobolaceae</taxon>
        <taxon>Rhodotorula</taxon>
    </lineage>
</organism>
<name>A0A511KDB9_RHOTO</name>